<accession>A0A7T7XQR3</accession>
<dbReference type="Proteomes" id="UP000595917">
    <property type="component" value="Chromosome"/>
</dbReference>
<protein>
    <submittedName>
        <fullName evidence="1">Uncharacterized protein</fullName>
    </submittedName>
</protein>
<organism evidence="1 2">
    <name type="scientific">Breznakiella homolactica</name>
    <dbReference type="NCBI Taxonomy" id="2798577"/>
    <lineage>
        <taxon>Bacteria</taxon>
        <taxon>Pseudomonadati</taxon>
        <taxon>Spirochaetota</taxon>
        <taxon>Spirochaetia</taxon>
        <taxon>Spirochaetales</taxon>
        <taxon>Breznakiellaceae</taxon>
        <taxon>Breznakiella</taxon>
    </lineage>
</organism>
<reference evidence="1" key="1">
    <citation type="submission" date="2021-01" db="EMBL/GenBank/DDBJ databases">
        <title>Description of Breznakiella homolactica.</title>
        <authorList>
            <person name="Song Y."/>
            <person name="Brune A."/>
        </authorList>
    </citation>
    <scope>NUCLEOTIDE SEQUENCE</scope>
    <source>
        <strain evidence="1">RmG30</strain>
    </source>
</reference>
<keyword evidence="2" id="KW-1185">Reference proteome</keyword>
<name>A0A7T7XQR3_9SPIR</name>
<dbReference type="KEGG" id="bhc:JFL75_07515"/>
<dbReference type="RefSeq" id="WP_215628059.1">
    <property type="nucleotide sequence ID" value="NZ_CP067089.2"/>
</dbReference>
<sequence>MKIQEFLKTLKFSDKLIKLGGFEYLLEKWEDIVLHIPYSKKYQYDDYLHDISIRETILQFQENCEIDQIVLDRIYKADSIFKSKTIEVNYLWSKGLEKSNKEKEWFCYRVPPERICDWYSIKSEEMKIYFEWVKNQSEVSRK</sequence>
<proteinExistence type="predicted"/>
<evidence type="ECO:0000313" key="2">
    <source>
        <dbReference type="Proteomes" id="UP000595917"/>
    </source>
</evidence>
<dbReference type="EMBL" id="CP067089">
    <property type="protein sequence ID" value="QQO10754.1"/>
    <property type="molecule type" value="Genomic_DNA"/>
</dbReference>
<gene>
    <name evidence="1" type="ORF">JFL75_07515</name>
</gene>
<evidence type="ECO:0000313" key="1">
    <source>
        <dbReference type="EMBL" id="QQO10754.1"/>
    </source>
</evidence>
<dbReference type="AlphaFoldDB" id="A0A7T7XQR3"/>